<dbReference type="KEGG" id="tcr:504109.140"/>
<evidence type="ECO:0008006" key="5">
    <source>
        <dbReference type="Google" id="ProtNLM"/>
    </source>
</evidence>
<evidence type="ECO:0000313" key="4">
    <source>
        <dbReference type="Proteomes" id="UP000002296"/>
    </source>
</evidence>
<evidence type="ECO:0000256" key="2">
    <source>
        <dbReference type="ARBA" id="ARBA00023163"/>
    </source>
</evidence>
<dbReference type="PIRSF" id="PIRSF000778">
    <property type="entry name" value="RpoK/RPB6"/>
    <property type="match status" value="1"/>
</dbReference>
<dbReference type="EMBL" id="AAHK01000240">
    <property type="protein sequence ID" value="EAN94992.1"/>
    <property type="molecule type" value="Genomic_DNA"/>
</dbReference>
<name>Q4DR34_TRYCC</name>
<gene>
    <name evidence="3" type="ORF">Tc00.1047053504109.140</name>
</gene>
<dbReference type="GO" id="GO:0003677">
    <property type="term" value="F:DNA binding"/>
    <property type="evidence" value="ECO:0007669"/>
    <property type="project" value="InterPro"/>
</dbReference>
<protein>
    <recommendedName>
        <fullName evidence="5">DNA-directed RNA polymerase</fullName>
    </recommendedName>
</protein>
<dbReference type="PaxDb" id="353153-Q4DR34"/>
<keyword evidence="2" id="KW-0804">Transcription</keyword>
<dbReference type="Proteomes" id="UP000002296">
    <property type="component" value="Unassembled WGS sequence"/>
</dbReference>
<dbReference type="PANTHER" id="PTHR47227">
    <property type="entry name" value="DNA-DIRECTED RNA POLYMERASE SUBUNIT K"/>
    <property type="match status" value="1"/>
</dbReference>
<dbReference type="GO" id="GO:0003899">
    <property type="term" value="F:DNA-directed RNA polymerase activity"/>
    <property type="evidence" value="ECO:0007669"/>
    <property type="project" value="InterPro"/>
</dbReference>
<dbReference type="GO" id="GO:0006360">
    <property type="term" value="P:transcription by RNA polymerase I"/>
    <property type="evidence" value="ECO:0007669"/>
    <property type="project" value="TreeGrafter"/>
</dbReference>
<sequence length="130" mass="14689">MIRSHLIVVDEFASAAESLRVTPVQERRSSAYLTKYEMVRVLGERARQTVNGSSVFLSSRSRVNERSALELAERCSDPYSSSVDPIFIAKMDLLQGRISMIVQRTWPNGKIENIPVSELLIDKTMLNMQA</sequence>
<dbReference type="AlphaFoldDB" id="Q4DR34"/>
<dbReference type="RefSeq" id="XP_816843.1">
    <property type="nucleotide sequence ID" value="XM_811750.1"/>
</dbReference>
<dbReference type="GO" id="GO:0042797">
    <property type="term" value="P:tRNA transcription by RNA polymerase III"/>
    <property type="evidence" value="ECO:0007669"/>
    <property type="project" value="TreeGrafter"/>
</dbReference>
<dbReference type="InParanoid" id="Q4DR34"/>
<dbReference type="OMA" id="MLVRRTW"/>
<proteinExistence type="predicted"/>
<dbReference type="SMR" id="Q4DR34"/>
<evidence type="ECO:0000256" key="1">
    <source>
        <dbReference type="ARBA" id="ARBA00022478"/>
    </source>
</evidence>
<dbReference type="GO" id="GO:0005666">
    <property type="term" value="C:RNA polymerase III complex"/>
    <property type="evidence" value="ECO:0007669"/>
    <property type="project" value="TreeGrafter"/>
</dbReference>
<dbReference type="InterPro" id="IPR006110">
    <property type="entry name" value="Pol_omega/Rpo6/RPB6"/>
</dbReference>
<dbReference type="Gene3D" id="3.90.940.10">
    <property type="match status" value="1"/>
</dbReference>
<keyword evidence="1" id="KW-0240">DNA-directed RNA polymerase</keyword>
<accession>Q4DR34</accession>
<dbReference type="InterPro" id="IPR036161">
    <property type="entry name" value="RPB6/omega-like_sf"/>
</dbReference>
<keyword evidence="4" id="KW-1185">Reference proteome</keyword>
<evidence type="ECO:0000313" key="3">
    <source>
        <dbReference type="EMBL" id="EAN94992.1"/>
    </source>
</evidence>
<dbReference type="GO" id="GO:0005665">
    <property type="term" value="C:RNA polymerase II, core complex"/>
    <property type="evidence" value="ECO:0007669"/>
    <property type="project" value="TreeGrafter"/>
</dbReference>
<dbReference type="GO" id="GO:0005736">
    <property type="term" value="C:RNA polymerase I complex"/>
    <property type="evidence" value="ECO:0007669"/>
    <property type="project" value="TreeGrafter"/>
</dbReference>
<dbReference type="GO" id="GO:0006366">
    <property type="term" value="P:transcription by RNA polymerase II"/>
    <property type="evidence" value="ECO:0007669"/>
    <property type="project" value="TreeGrafter"/>
</dbReference>
<dbReference type="STRING" id="353153.Q4DR34"/>
<dbReference type="InterPro" id="IPR006111">
    <property type="entry name" value="Rpo6/Rpb6"/>
</dbReference>
<comment type="caution">
    <text evidence="3">The sequence shown here is derived from an EMBL/GenBank/DDBJ whole genome shotgun (WGS) entry which is preliminary data.</text>
</comment>
<dbReference type="SUPFAM" id="SSF63562">
    <property type="entry name" value="RPB6/omega subunit-like"/>
    <property type="match status" value="1"/>
</dbReference>
<dbReference type="PANTHER" id="PTHR47227:SF3">
    <property type="entry name" value="RNA POLYMERASE SUBUNIT, PUTATIVE-RELATED"/>
    <property type="match status" value="1"/>
</dbReference>
<dbReference type="GeneID" id="3548779"/>
<dbReference type="Pfam" id="PF01192">
    <property type="entry name" value="RNA_pol_Rpb6"/>
    <property type="match status" value="1"/>
</dbReference>
<dbReference type="eggNOG" id="ENOG502S3YG">
    <property type="taxonomic scope" value="Eukaryota"/>
</dbReference>
<organism evidence="3 4">
    <name type="scientific">Trypanosoma cruzi (strain CL Brener)</name>
    <dbReference type="NCBI Taxonomy" id="353153"/>
    <lineage>
        <taxon>Eukaryota</taxon>
        <taxon>Discoba</taxon>
        <taxon>Euglenozoa</taxon>
        <taxon>Kinetoplastea</taxon>
        <taxon>Metakinetoplastina</taxon>
        <taxon>Trypanosomatida</taxon>
        <taxon>Trypanosomatidae</taxon>
        <taxon>Trypanosoma</taxon>
        <taxon>Schizotrypanum</taxon>
    </lineage>
</organism>
<reference evidence="3 4" key="1">
    <citation type="journal article" date="2005" name="Science">
        <title>The genome sequence of Trypanosoma cruzi, etiologic agent of Chagas disease.</title>
        <authorList>
            <person name="El-Sayed N.M."/>
            <person name="Myler P.J."/>
            <person name="Bartholomeu D.C."/>
            <person name="Nilsson D."/>
            <person name="Aggarwal G."/>
            <person name="Tran A.N."/>
            <person name="Ghedin E."/>
            <person name="Worthey E.A."/>
            <person name="Delcher A.L."/>
            <person name="Blandin G."/>
            <person name="Westenberger S.J."/>
            <person name="Caler E."/>
            <person name="Cerqueira G.C."/>
            <person name="Branche C."/>
            <person name="Haas B."/>
            <person name="Anupama A."/>
            <person name="Arner E."/>
            <person name="Aslund L."/>
            <person name="Attipoe P."/>
            <person name="Bontempi E."/>
            <person name="Bringaud F."/>
            <person name="Burton P."/>
            <person name="Cadag E."/>
            <person name="Campbell D.A."/>
            <person name="Carrington M."/>
            <person name="Crabtree J."/>
            <person name="Darban H."/>
            <person name="da Silveira J.F."/>
            <person name="de Jong P."/>
            <person name="Edwards K."/>
            <person name="Englund P.T."/>
            <person name="Fazelina G."/>
            <person name="Feldblyum T."/>
            <person name="Ferella M."/>
            <person name="Frasch A.C."/>
            <person name="Gull K."/>
            <person name="Horn D."/>
            <person name="Hou L."/>
            <person name="Huang Y."/>
            <person name="Kindlund E."/>
            <person name="Klingbeil M."/>
            <person name="Kluge S."/>
            <person name="Koo H."/>
            <person name="Lacerda D."/>
            <person name="Levin M.J."/>
            <person name="Lorenzi H."/>
            <person name="Louie T."/>
            <person name="Machado C.R."/>
            <person name="McCulloch R."/>
            <person name="McKenna A."/>
            <person name="Mizuno Y."/>
            <person name="Mottram J.C."/>
            <person name="Nelson S."/>
            <person name="Ochaya S."/>
            <person name="Osoegawa K."/>
            <person name="Pai G."/>
            <person name="Parsons M."/>
            <person name="Pentony M."/>
            <person name="Pettersson U."/>
            <person name="Pop M."/>
            <person name="Ramirez J.L."/>
            <person name="Rinta J."/>
            <person name="Robertson L."/>
            <person name="Salzberg S.L."/>
            <person name="Sanchez D.O."/>
            <person name="Seyler A."/>
            <person name="Sharma R."/>
            <person name="Shetty J."/>
            <person name="Simpson A.J."/>
            <person name="Sisk E."/>
            <person name="Tammi M.T."/>
            <person name="Tarleton R."/>
            <person name="Teixeira S."/>
            <person name="Van Aken S."/>
            <person name="Vogt C."/>
            <person name="Ward P.N."/>
            <person name="Wickstead B."/>
            <person name="Wortman J."/>
            <person name="White O."/>
            <person name="Fraser C.M."/>
            <person name="Stuart K.D."/>
            <person name="Andersson B."/>
        </authorList>
    </citation>
    <scope>NUCLEOTIDE SEQUENCE [LARGE SCALE GENOMIC DNA]</scope>
    <source>
        <strain evidence="3 4">CL Brener</strain>
    </source>
</reference>